<comment type="caution">
    <text evidence="1">The sequence shown here is derived from an EMBL/GenBank/DDBJ whole genome shotgun (WGS) entry which is preliminary data.</text>
</comment>
<name>A0A9P8JDP5_AURME</name>
<dbReference type="Proteomes" id="UP000779574">
    <property type="component" value="Unassembled WGS sequence"/>
</dbReference>
<evidence type="ECO:0000313" key="2">
    <source>
        <dbReference type="Proteomes" id="UP000779574"/>
    </source>
</evidence>
<evidence type="ECO:0000313" key="1">
    <source>
        <dbReference type="EMBL" id="KAG9697963.1"/>
    </source>
</evidence>
<dbReference type="OrthoDB" id="4424523at2759"/>
<reference evidence="1" key="1">
    <citation type="journal article" date="2021" name="J Fungi (Basel)">
        <title>Virulence traits and population genomics of the black yeast Aureobasidium melanogenum.</title>
        <authorList>
            <person name="Cernosa A."/>
            <person name="Sun X."/>
            <person name="Gostincar C."/>
            <person name="Fang C."/>
            <person name="Gunde-Cimerman N."/>
            <person name="Song Z."/>
        </authorList>
    </citation>
    <scope>NUCLEOTIDE SEQUENCE</scope>
    <source>
        <strain evidence="1">EXF-9911</strain>
    </source>
</reference>
<reference evidence="1" key="2">
    <citation type="submission" date="2021-08" db="EMBL/GenBank/DDBJ databases">
        <authorList>
            <person name="Gostincar C."/>
            <person name="Sun X."/>
            <person name="Song Z."/>
            <person name="Gunde-Cimerman N."/>
        </authorList>
    </citation>
    <scope>NUCLEOTIDE SEQUENCE</scope>
    <source>
        <strain evidence="1">EXF-9911</strain>
    </source>
</reference>
<protein>
    <submittedName>
        <fullName evidence="1">Uncharacterized protein</fullName>
    </submittedName>
</protein>
<organism evidence="1 2">
    <name type="scientific">Aureobasidium melanogenum</name>
    <name type="common">Aureobasidium pullulans var. melanogenum</name>
    <dbReference type="NCBI Taxonomy" id="46634"/>
    <lineage>
        <taxon>Eukaryota</taxon>
        <taxon>Fungi</taxon>
        <taxon>Dikarya</taxon>
        <taxon>Ascomycota</taxon>
        <taxon>Pezizomycotina</taxon>
        <taxon>Dothideomycetes</taxon>
        <taxon>Dothideomycetidae</taxon>
        <taxon>Dothideales</taxon>
        <taxon>Saccotheciaceae</taxon>
        <taxon>Aureobasidium</taxon>
    </lineage>
</organism>
<sequence length="213" mass="25194">MSYLYCNIRHRQRWGFVVYRTDYSSEEDWTKLKLMINTWNMDEYKTSEEATLIQSWQNHWWFDDQSQFDDASVAQLRQHFKETWIPSLSERERSRCWPEHLMFLVVAREVLDSVRPHSINLSEHHGEYPYIRAWDSDVLAADNSGYPGWMNVKVPTLLDLYGTAIFVGAQDMRALRSRSTDYFNSQRVWMEDDHYGDQEEDIDAASDAGEGSA</sequence>
<accession>A0A9P8JDP5</accession>
<gene>
    <name evidence="1" type="ORF">KCU76_g2605</name>
</gene>
<proteinExistence type="predicted"/>
<feature type="non-terminal residue" evidence="1">
    <location>
        <position position="213"/>
    </location>
</feature>
<dbReference type="AlphaFoldDB" id="A0A9P8JDP5"/>
<dbReference type="EMBL" id="JAHFXF010000064">
    <property type="protein sequence ID" value="KAG9697963.1"/>
    <property type="molecule type" value="Genomic_DNA"/>
</dbReference>